<dbReference type="RefSeq" id="WP_044842234.1">
    <property type="nucleotide sequence ID" value="NZ_CP059733.1"/>
</dbReference>
<evidence type="ECO:0000313" key="3">
    <source>
        <dbReference type="Proteomes" id="UP000032352"/>
    </source>
</evidence>
<evidence type="ECO:0000256" key="1">
    <source>
        <dbReference type="SAM" id="Phobius"/>
    </source>
</evidence>
<keyword evidence="1" id="KW-0472">Membrane</keyword>
<gene>
    <name evidence="2" type="ORF">SG34_016850</name>
</gene>
<proteinExistence type="predicted"/>
<dbReference type="EMBL" id="CP059733">
    <property type="protein sequence ID" value="WDE03092.1"/>
    <property type="molecule type" value="Genomic_DNA"/>
</dbReference>
<protein>
    <submittedName>
        <fullName evidence="2">Uncharacterized protein</fullName>
    </submittedName>
</protein>
<evidence type="ECO:0000313" key="2">
    <source>
        <dbReference type="EMBL" id="WDE03092.1"/>
    </source>
</evidence>
<keyword evidence="1" id="KW-0812">Transmembrane</keyword>
<dbReference type="KEGG" id="tvd:SG34_016850"/>
<organism evidence="2 3">
    <name type="scientific">Thalassomonas viridans</name>
    <dbReference type="NCBI Taxonomy" id="137584"/>
    <lineage>
        <taxon>Bacteria</taxon>
        <taxon>Pseudomonadati</taxon>
        <taxon>Pseudomonadota</taxon>
        <taxon>Gammaproteobacteria</taxon>
        <taxon>Alteromonadales</taxon>
        <taxon>Colwelliaceae</taxon>
        <taxon>Thalassomonas</taxon>
    </lineage>
</organism>
<reference evidence="2 3" key="1">
    <citation type="journal article" date="2015" name="Genome Announc.">
        <title>Draft Genome Sequences of Marine Isolates of Thalassomonas viridans and Thalassomonas actiniarum.</title>
        <authorList>
            <person name="Olonade I."/>
            <person name="van Zyl L.J."/>
            <person name="Trindade M."/>
        </authorList>
    </citation>
    <scope>NUCLEOTIDE SEQUENCE [LARGE SCALE GENOMIC DNA]</scope>
    <source>
        <strain evidence="2 3">XOM25</strain>
    </source>
</reference>
<sequence length="73" mass="8527">MEEVIHYIRGAALFVSALSFLFGVSIFYINSKRDRIKKTIEHWEEINKELFISMKKIKQVQKGAISTTIGEYM</sequence>
<reference evidence="2 3" key="2">
    <citation type="journal article" date="2022" name="Mar. Drugs">
        <title>Bioassay-Guided Fractionation Leads to the Detection of Cholic Acid Generated by the Rare Thalassomonas sp.</title>
        <authorList>
            <person name="Pheiffer F."/>
            <person name="Schneider Y.K."/>
            <person name="Hansen E.H."/>
            <person name="Andersen J.H."/>
            <person name="Isaksson J."/>
            <person name="Busche T."/>
            <person name="R C."/>
            <person name="Kalinowski J."/>
            <person name="Zyl L.V."/>
            <person name="Trindade M."/>
        </authorList>
    </citation>
    <scope>NUCLEOTIDE SEQUENCE [LARGE SCALE GENOMIC DNA]</scope>
    <source>
        <strain evidence="2 3">XOM25</strain>
    </source>
</reference>
<accession>A0AAE9Z0R1</accession>
<feature type="transmembrane region" description="Helical" evidence="1">
    <location>
        <begin position="6"/>
        <end position="29"/>
    </location>
</feature>
<keyword evidence="1" id="KW-1133">Transmembrane helix</keyword>
<dbReference type="AlphaFoldDB" id="A0AAE9Z0R1"/>
<dbReference type="Proteomes" id="UP000032352">
    <property type="component" value="Chromosome"/>
</dbReference>
<name>A0AAE9Z0R1_9GAMM</name>
<keyword evidence="3" id="KW-1185">Reference proteome</keyword>